<sequence length="152" mass="17159">MRPFEKFMLQAQGRDPDLEEKLQAEKFRNLDRYYHIVFGRGLRPNERRLVESIAAALNTTVDDEYVMQIFVAGRGLVASHKLAEEVSAAKEALVQANDQQAKLYAKQTARDSHLIWACVVLVFACVASNAWTAHNLRLVSDRVDVIGSATKR</sequence>
<dbReference type="OrthoDB" id="8004945at2"/>
<keyword evidence="1" id="KW-0472">Membrane</keyword>
<evidence type="ECO:0000313" key="3">
    <source>
        <dbReference type="Proteomes" id="UP000007136"/>
    </source>
</evidence>
<gene>
    <name evidence="2" type="ordered locus">Mpop_0335</name>
</gene>
<dbReference type="KEGG" id="mpo:Mpop_0335"/>
<name>B1ZI29_METPB</name>
<organism evidence="2 3">
    <name type="scientific">Methylorubrum populi (strain ATCC BAA-705 / NCIMB 13946 / BJ001)</name>
    <name type="common">Methylobacterium populi</name>
    <dbReference type="NCBI Taxonomy" id="441620"/>
    <lineage>
        <taxon>Bacteria</taxon>
        <taxon>Pseudomonadati</taxon>
        <taxon>Pseudomonadota</taxon>
        <taxon>Alphaproteobacteria</taxon>
        <taxon>Hyphomicrobiales</taxon>
        <taxon>Methylobacteriaceae</taxon>
        <taxon>Methylorubrum</taxon>
    </lineage>
</organism>
<dbReference type="eggNOG" id="ENOG5030ZI7">
    <property type="taxonomic scope" value="Bacteria"/>
</dbReference>
<proteinExistence type="predicted"/>
<dbReference type="Proteomes" id="UP000007136">
    <property type="component" value="Chromosome"/>
</dbReference>
<accession>B1ZI29</accession>
<dbReference type="AlphaFoldDB" id="B1ZI29"/>
<dbReference type="STRING" id="441620.Mpop_0335"/>
<feature type="transmembrane region" description="Helical" evidence="1">
    <location>
        <begin position="114"/>
        <end position="133"/>
    </location>
</feature>
<dbReference type="HOGENOM" id="CLU_1720202_0_0_5"/>
<evidence type="ECO:0000313" key="2">
    <source>
        <dbReference type="EMBL" id="ACB78515.1"/>
    </source>
</evidence>
<protein>
    <submittedName>
        <fullName evidence="2">Uncharacterized protein</fullName>
    </submittedName>
</protein>
<evidence type="ECO:0000256" key="1">
    <source>
        <dbReference type="SAM" id="Phobius"/>
    </source>
</evidence>
<keyword evidence="1" id="KW-1133">Transmembrane helix</keyword>
<dbReference type="EMBL" id="CP001029">
    <property type="protein sequence ID" value="ACB78515.1"/>
    <property type="molecule type" value="Genomic_DNA"/>
</dbReference>
<keyword evidence="1" id="KW-0812">Transmembrane</keyword>
<reference evidence="2" key="1">
    <citation type="submission" date="2008-04" db="EMBL/GenBank/DDBJ databases">
        <title>Complete sequence of chromosome of Methylobacterium populi BJ001.</title>
        <authorList>
            <consortium name="US DOE Joint Genome Institute"/>
            <person name="Copeland A."/>
            <person name="Lucas S."/>
            <person name="Lapidus A."/>
            <person name="Glavina del Rio T."/>
            <person name="Dalin E."/>
            <person name="Tice H."/>
            <person name="Bruce D."/>
            <person name="Goodwin L."/>
            <person name="Pitluck S."/>
            <person name="Chertkov O."/>
            <person name="Brettin T."/>
            <person name="Detter J.C."/>
            <person name="Han C."/>
            <person name="Kuske C.R."/>
            <person name="Schmutz J."/>
            <person name="Larimer F."/>
            <person name="Land M."/>
            <person name="Hauser L."/>
            <person name="Kyrpides N."/>
            <person name="Mikhailova N."/>
            <person name="Marx C."/>
            <person name="Richardson P."/>
        </authorList>
    </citation>
    <scope>NUCLEOTIDE SEQUENCE [LARGE SCALE GENOMIC DNA]</scope>
    <source>
        <strain evidence="2">BJ001</strain>
    </source>
</reference>